<proteinExistence type="predicted"/>
<accession>A0A0G4IDJ1</accession>
<dbReference type="EMBL" id="CDMZ01005865">
    <property type="protein sequence ID" value="CEM55328.1"/>
    <property type="molecule type" value="Genomic_DNA"/>
</dbReference>
<dbReference type="VEuPathDB" id="CryptoDB:Cvel_2351"/>
<protein>
    <submittedName>
        <fullName evidence="1">Uncharacterized protein</fullName>
    </submittedName>
</protein>
<gene>
    <name evidence="1" type="ORF">Cvel_2351</name>
</gene>
<sequence>MVGVHTVAAGTIAKNVGEREYASMVGYEDFANSAEGGHFASTAVFAGRAKTAVVRVSVSIDASVTSARNVVERECVNTVEGAICASIAEEMPSAFTGG</sequence>
<organism evidence="1">
    <name type="scientific">Chromera velia CCMP2878</name>
    <dbReference type="NCBI Taxonomy" id="1169474"/>
    <lineage>
        <taxon>Eukaryota</taxon>
        <taxon>Sar</taxon>
        <taxon>Alveolata</taxon>
        <taxon>Colpodellida</taxon>
        <taxon>Chromeraceae</taxon>
        <taxon>Chromera</taxon>
    </lineage>
</organism>
<evidence type="ECO:0000313" key="1">
    <source>
        <dbReference type="EMBL" id="CEM55328.1"/>
    </source>
</evidence>
<reference evidence="1" key="1">
    <citation type="submission" date="2014-11" db="EMBL/GenBank/DDBJ databases">
        <authorList>
            <person name="Otto D Thomas"/>
            <person name="Naeem Raeece"/>
        </authorList>
    </citation>
    <scope>NUCLEOTIDE SEQUENCE</scope>
</reference>
<name>A0A0G4IDJ1_9ALVE</name>
<dbReference type="AlphaFoldDB" id="A0A0G4IDJ1"/>